<dbReference type="OrthoDB" id="223117at2"/>
<dbReference type="PANTHER" id="PTHR19848">
    <property type="entry name" value="WD40 REPEAT PROTEIN"/>
    <property type="match status" value="1"/>
</dbReference>
<dbReference type="InterPro" id="IPR001680">
    <property type="entry name" value="WD40_rpt"/>
</dbReference>
<dbReference type="PANTHER" id="PTHR19848:SF8">
    <property type="entry name" value="F-BOX AND WD REPEAT DOMAIN CONTAINING 7"/>
    <property type="match status" value="1"/>
</dbReference>
<accession>A0A517SR37</accession>
<dbReference type="InterPro" id="IPR009056">
    <property type="entry name" value="Cyt_c-like_dom"/>
</dbReference>
<keyword evidence="4 6" id="KW-0408">Iron</keyword>
<feature type="chain" id="PRO_5022131504" evidence="9">
    <location>
        <begin position="30"/>
        <end position="1030"/>
    </location>
</feature>
<evidence type="ECO:0000256" key="8">
    <source>
        <dbReference type="SAM" id="MobiDB-lite"/>
    </source>
</evidence>
<evidence type="ECO:0000256" key="1">
    <source>
        <dbReference type="ARBA" id="ARBA00022574"/>
    </source>
</evidence>
<dbReference type="GO" id="GO:0009055">
    <property type="term" value="F:electron transfer activity"/>
    <property type="evidence" value="ECO:0007669"/>
    <property type="project" value="InterPro"/>
</dbReference>
<dbReference type="EMBL" id="CP036272">
    <property type="protein sequence ID" value="QDT58595.1"/>
    <property type="molecule type" value="Genomic_DNA"/>
</dbReference>
<dbReference type="InterPro" id="IPR011047">
    <property type="entry name" value="Quinoprotein_ADH-like_sf"/>
</dbReference>
<dbReference type="PROSITE" id="PS50082">
    <property type="entry name" value="WD_REPEATS_2"/>
    <property type="match status" value="3"/>
</dbReference>
<evidence type="ECO:0000256" key="6">
    <source>
        <dbReference type="PROSITE-ProRule" id="PRU00433"/>
    </source>
</evidence>
<dbReference type="PROSITE" id="PS50294">
    <property type="entry name" value="WD_REPEATS_REGION"/>
    <property type="match status" value="2"/>
</dbReference>
<evidence type="ECO:0000256" key="9">
    <source>
        <dbReference type="SAM" id="SignalP"/>
    </source>
</evidence>
<dbReference type="InterPro" id="IPR015943">
    <property type="entry name" value="WD40/YVTN_repeat-like_dom_sf"/>
</dbReference>
<protein>
    <submittedName>
        <fullName evidence="11">Chromosome partition protein Smc</fullName>
    </submittedName>
</protein>
<feature type="region of interest" description="Disordered" evidence="8">
    <location>
        <begin position="633"/>
        <end position="661"/>
    </location>
</feature>
<feature type="compositionally biased region" description="Basic and acidic residues" evidence="8">
    <location>
        <begin position="645"/>
        <end position="661"/>
    </location>
</feature>
<dbReference type="SMART" id="SM00320">
    <property type="entry name" value="WD40"/>
    <property type="match status" value="9"/>
</dbReference>
<keyword evidence="9" id="KW-0732">Signal</keyword>
<dbReference type="GO" id="GO:0020037">
    <property type="term" value="F:heme binding"/>
    <property type="evidence" value="ECO:0007669"/>
    <property type="project" value="InterPro"/>
</dbReference>
<feature type="signal peptide" evidence="9">
    <location>
        <begin position="1"/>
        <end position="29"/>
    </location>
</feature>
<dbReference type="CDD" id="cd00200">
    <property type="entry name" value="WD40"/>
    <property type="match status" value="1"/>
</dbReference>
<gene>
    <name evidence="11" type="primary">smc_5</name>
    <name evidence="11" type="ORF">SV7mr_10880</name>
</gene>
<dbReference type="PROSITE" id="PS00678">
    <property type="entry name" value="WD_REPEATS_1"/>
    <property type="match status" value="1"/>
</dbReference>
<keyword evidence="1 5" id="KW-0853">WD repeat</keyword>
<dbReference type="InterPro" id="IPR019775">
    <property type="entry name" value="WD40_repeat_CS"/>
</dbReference>
<evidence type="ECO:0000256" key="7">
    <source>
        <dbReference type="SAM" id="Coils"/>
    </source>
</evidence>
<keyword evidence="12" id="KW-1185">Reference proteome</keyword>
<keyword evidence="6" id="KW-0349">Heme</keyword>
<dbReference type="SUPFAM" id="SSF50998">
    <property type="entry name" value="Quinoprotein alcohol dehydrogenase-like"/>
    <property type="match status" value="2"/>
</dbReference>
<evidence type="ECO:0000259" key="10">
    <source>
        <dbReference type="PROSITE" id="PS51007"/>
    </source>
</evidence>
<dbReference type="InterPro" id="IPR011429">
    <property type="entry name" value="Cyt_c_Planctomycete-type"/>
</dbReference>
<dbReference type="Pfam" id="PF00400">
    <property type="entry name" value="WD40"/>
    <property type="match status" value="4"/>
</dbReference>
<dbReference type="Proteomes" id="UP000315003">
    <property type="component" value="Chromosome"/>
</dbReference>
<evidence type="ECO:0000256" key="3">
    <source>
        <dbReference type="ARBA" id="ARBA00022737"/>
    </source>
</evidence>
<sequence length="1030" mass="110945" precursor="true">MLYFARFPFVRHLLMLVLGVCVYTPASVAQTASSDVSFAKEILPLLKRNCIACHREGESEGGLSAETVKDLLAGGDNGPSLVAGDADGSLLIERILADEDERMPPPDNAVDAKPFTPEQIELVKRWISQGAPSDLEGADRGWQWHPIPESIRNSYASALSPDGQLAVVARANRVTIVDIASGQPVQELTDPQLQQAGIADHDMIQAIAISPLGDRIATGGYRSIRLWKRGHQKPTVPDALKDANGRLAVSPDRKSMVQSDAAGNLLVTEIASGNQLHQLAGDKPASLLCWDSPHQIIAVHAEGSVTVHALNDANANWQRTADKPIAQCTQSADAEWLVARCNDGSVQTWKQGQPHAIDAVNKISQATSLAILAGNQLIVGSGKTITWIDLAGSKQIRQTQLPATVTAIVANQAGTQFACATEQGSVQWINASDGAVAQQFAGDPQSQLQLSAYQQRVKFEQTRLERLNKQTEGLKKAATKEAETLQKVQEAHDTAVKERDEKSKAASEEAQKLTALDQQLAATKADLAECQKLNQSLNEQLQKLNAAIKTQTEQVQSLSKTVQQAKQQLDALNKQAPGPAQDKDAPEEQPNTENLAAIDKAKALVTAAMASHADAEKQLKNLQTRLSDTVRAQTEQQKLQQTHQKTIDAKTKERPNLEKNNQKLADELKQKQQTLIDRKQALATATITRDSAAAAVPQHEQSIKQCQATLTGFQTQQTEHQTAMNSRAVVSLTITENDQSIIALFQDSTLVTFDPSTGHSSARIQVADTTESGSGTLTSVNPQLVAVTSSHRKPRWVSLQQDWILESTIGQDNASPISDSVTSLDFHPDGSVLAAGSGVPSRNGQVLVVDCETGKLQKQLDQLHSDTVLSVRYSPDGTLLASAAADKSIRLIDIATDQVIGALDGHTHHAMAVDWRWDGQQLASGGADGTVRIWNFNTRQQERSIGGFPGEVTALRYLSATSRLAASATGGQVRVVEANNGQNQKTLSAPGDTLFTLDVSADATEVLSAGAKGEVRRWNLNDGKEISLWK</sequence>
<feature type="coiled-coil region" evidence="7">
    <location>
        <begin position="513"/>
        <end position="575"/>
    </location>
</feature>
<evidence type="ECO:0000256" key="5">
    <source>
        <dbReference type="PROSITE-ProRule" id="PRU00221"/>
    </source>
</evidence>
<feature type="repeat" description="WD" evidence="5">
    <location>
        <begin position="903"/>
        <end position="944"/>
    </location>
</feature>
<evidence type="ECO:0000256" key="2">
    <source>
        <dbReference type="ARBA" id="ARBA00022723"/>
    </source>
</evidence>
<feature type="domain" description="Cytochrome c" evidence="10">
    <location>
        <begin position="34"/>
        <end position="175"/>
    </location>
</feature>
<evidence type="ECO:0000313" key="12">
    <source>
        <dbReference type="Proteomes" id="UP000315003"/>
    </source>
</evidence>
<dbReference type="Gene3D" id="2.130.10.10">
    <property type="entry name" value="YVTN repeat-like/Quinoprotein amine dehydrogenase"/>
    <property type="match status" value="3"/>
</dbReference>
<dbReference type="PROSITE" id="PS51007">
    <property type="entry name" value="CYTC"/>
    <property type="match status" value="1"/>
</dbReference>
<evidence type="ECO:0000313" key="11">
    <source>
        <dbReference type="EMBL" id="QDT58595.1"/>
    </source>
</evidence>
<dbReference type="AlphaFoldDB" id="A0A517SR37"/>
<feature type="repeat" description="WD" evidence="5">
    <location>
        <begin position="987"/>
        <end position="1028"/>
    </location>
</feature>
<organism evidence="11 12">
    <name type="scientific">Stieleria bergensis</name>
    <dbReference type="NCBI Taxonomy" id="2528025"/>
    <lineage>
        <taxon>Bacteria</taxon>
        <taxon>Pseudomonadati</taxon>
        <taxon>Planctomycetota</taxon>
        <taxon>Planctomycetia</taxon>
        <taxon>Pirellulales</taxon>
        <taxon>Pirellulaceae</taxon>
        <taxon>Stieleria</taxon>
    </lineage>
</organism>
<dbReference type="Pfam" id="PF07635">
    <property type="entry name" value="PSCyt1"/>
    <property type="match status" value="1"/>
</dbReference>
<evidence type="ECO:0000256" key="4">
    <source>
        <dbReference type="ARBA" id="ARBA00023004"/>
    </source>
</evidence>
<dbReference type="RefSeq" id="WP_145269870.1">
    <property type="nucleotide sequence ID" value="NZ_CP036272.1"/>
</dbReference>
<dbReference type="GO" id="GO:0046872">
    <property type="term" value="F:metal ion binding"/>
    <property type="evidence" value="ECO:0007669"/>
    <property type="project" value="UniProtKB-KW"/>
</dbReference>
<keyword evidence="3" id="KW-0677">Repeat</keyword>
<name>A0A517SR37_9BACT</name>
<proteinExistence type="predicted"/>
<keyword evidence="2 6" id="KW-0479">Metal-binding</keyword>
<feature type="compositionally biased region" description="Low complexity" evidence="8">
    <location>
        <begin position="633"/>
        <end position="644"/>
    </location>
</feature>
<keyword evidence="7" id="KW-0175">Coiled coil</keyword>
<feature type="coiled-coil region" evidence="7">
    <location>
        <begin position="450"/>
        <end position="477"/>
    </location>
</feature>
<feature type="repeat" description="WD" evidence="5">
    <location>
        <begin position="861"/>
        <end position="902"/>
    </location>
</feature>
<reference evidence="11 12" key="1">
    <citation type="submission" date="2019-02" db="EMBL/GenBank/DDBJ databases">
        <title>Deep-cultivation of Planctomycetes and their phenomic and genomic characterization uncovers novel biology.</title>
        <authorList>
            <person name="Wiegand S."/>
            <person name="Jogler M."/>
            <person name="Boedeker C."/>
            <person name="Pinto D."/>
            <person name="Vollmers J."/>
            <person name="Rivas-Marin E."/>
            <person name="Kohn T."/>
            <person name="Peeters S.H."/>
            <person name="Heuer A."/>
            <person name="Rast P."/>
            <person name="Oberbeckmann S."/>
            <person name="Bunk B."/>
            <person name="Jeske O."/>
            <person name="Meyerdierks A."/>
            <person name="Storesund J.E."/>
            <person name="Kallscheuer N."/>
            <person name="Luecker S."/>
            <person name="Lage O.M."/>
            <person name="Pohl T."/>
            <person name="Merkel B.J."/>
            <person name="Hornburger P."/>
            <person name="Mueller R.-W."/>
            <person name="Bruemmer F."/>
            <person name="Labrenz M."/>
            <person name="Spormann A.M."/>
            <person name="Op den Camp H."/>
            <person name="Overmann J."/>
            <person name="Amann R."/>
            <person name="Jetten M.S.M."/>
            <person name="Mascher T."/>
            <person name="Medema M.H."/>
            <person name="Devos D.P."/>
            <person name="Kaster A.-K."/>
            <person name="Ovreas L."/>
            <person name="Rohde M."/>
            <person name="Galperin M.Y."/>
            <person name="Jogler C."/>
        </authorList>
    </citation>
    <scope>NUCLEOTIDE SEQUENCE [LARGE SCALE GENOMIC DNA]</scope>
    <source>
        <strain evidence="11 12">SV_7m_r</strain>
    </source>
</reference>